<organism evidence="3 4">
    <name type="scientific">Labedaea rhizosphaerae</name>
    <dbReference type="NCBI Taxonomy" id="598644"/>
    <lineage>
        <taxon>Bacteria</taxon>
        <taxon>Bacillati</taxon>
        <taxon>Actinomycetota</taxon>
        <taxon>Actinomycetes</taxon>
        <taxon>Pseudonocardiales</taxon>
        <taxon>Pseudonocardiaceae</taxon>
        <taxon>Labedaea</taxon>
    </lineage>
</organism>
<keyword evidence="4" id="KW-1185">Reference proteome</keyword>
<evidence type="ECO:0000259" key="2">
    <source>
        <dbReference type="PROSITE" id="PS51664"/>
    </source>
</evidence>
<dbReference type="PROSITE" id="PS51664">
    <property type="entry name" value="YCAO"/>
    <property type="match status" value="1"/>
</dbReference>
<evidence type="ECO:0000313" key="4">
    <source>
        <dbReference type="Proteomes" id="UP000295444"/>
    </source>
</evidence>
<evidence type="ECO:0000313" key="3">
    <source>
        <dbReference type="EMBL" id="TDP92904.1"/>
    </source>
</evidence>
<gene>
    <name evidence="3" type="ORF">EV186_107139</name>
</gene>
<dbReference type="RefSeq" id="WP_133853248.1">
    <property type="nucleotide sequence ID" value="NZ_SNXZ01000007.1"/>
</dbReference>
<dbReference type="GO" id="GO:0005840">
    <property type="term" value="C:ribosome"/>
    <property type="evidence" value="ECO:0007669"/>
    <property type="project" value="UniProtKB-KW"/>
</dbReference>
<evidence type="ECO:0000256" key="1">
    <source>
        <dbReference type="SAM" id="MobiDB-lite"/>
    </source>
</evidence>
<dbReference type="EMBL" id="SNXZ01000007">
    <property type="protein sequence ID" value="TDP92904.1"/>
    <property type="molecule type" value="Genomic_DNA"/>
</dbReference>
<dbReference type="GO" id="GO:0016740">
    <property type="term" value="F:transferase activity"/>
    <property type="evidence" value="ECO:0007669"/>
    <property type="project" value="UniProtKB-KW"/>
</dbReference>
<dbReference type="PANTHER" id="PTHR37809">
    <property type="entry name" value="RIBOSOMAL PROTEIN S12 METHYLTHIOTRANSFERASE ACCESSORY FACTOR YCAO"/>
    <property type="match status" value="1"/>
</dbReference>
<dbReference type="Gene3D" id="3.30.160.660">
    <property type="match status" value="1"/>
</dbReference>
<dbReference type="Pfam" id="PF02624">
    <property type="entry name" value="YcaO"/>
    <property type="match status" value="1"/>
</dbReference>
<keyword evidence="3" id="KW-0689">Ribosomal protein</keyword>
<comment type="caution">
    <text evidence="3">The sequence shown here is derived from an EMBL/GenBank/DDBJ whole genome shotgun (WGS) entry which is preliminary data.</text>
</comment>
<name>A0A4R6S127_LABRH</name>
<protein>
    <submittedName>
        <fullName evidence="3">Ribosomal protein S12 methylthiotransferase accessory factor</fullName>
    </submittedName>
</protein>
<proteinExistence type="predicted"/>
<dbReference type="Gene3D" id="3.30.40.250">
    <property type="match status" value="1"/>
</dbReference>
<dbReference type="AlphaFoldDB" id="A0A4R6S127"/>
<feature type="region of interest" description="Disordered" evidence="1">
    <location>
        <begin position="426"/>
        <end position="446"/>
    </location>
</feature>
<dbReference type="Proteomes" id="UP000295444">
    <property type="component" value="Unassembled WGS sequence"/>
</dbReference>
<dbReference type="InterPro" id="IPR027624">
    <property type="entry name" value="TOMM_cyclo_SagD"/>
</dbReference>
<dbReference type="NCBIfam" id="TIGR03604">
    <property type="entry name" value="TOMM_cyclo_SagD"/>
    <property type="match status" value="1"/>
</dbReference>
<dbReference type="Gene3D" id="3.30.1330.230">
    <property type="match status" value="1"/>
</dbReference>
<feature type="domain" description="YcaO" evidence="2">
    <location>
        <begin position="78"/>
        <end position="446"/>
    </location>
</feature>
<keyword evidence="3" id="KW-0687">Ribonucleoprotein</keyword>
<dbReference type="InterPro" id="IPR003776">
    <property type="entry name" value="YcaO-like_dom"/>
</dbReference>
<sequence length="446" mass="48999">MPVTAPHPVFDPTPVPARGDRWAIEDLVGPFGVVTEPQRGDTRGWLPPEVSLYVASSGDVSTVRGEDIPGPPGVGGAGRGVNDPALARRVAICEAVERYAMMHARRFELITATAAELGADALPLDDVARCSSAELRRSGCPLVLPDPDAPIRWVEGIELISREPRLVPLVMSHMLPTRTRQENFWLPISTGCAIHRTPITALLSGLYETIERDALSVAWLRSLPLPRIDPSSISPATQQLVDWYRDRQMVVHLFDATTDVAIPSVYCVMEAPNDTRVAQNVACATGFDIPAIAEKAILEAAAVRAALKERLNTPRRYRDFSEPIDGAVYMGRASRRKAFSFLLDDVDRRPASMPATRTFDSAEAELAHVLRLLGDKGMAVYAVDMSPREVEQVGYCVVRVLVPAMQPMSLIPLAQYRGHARLRHEHPAATGVQRTRELNPWPQPMP</sequence>
<dbReference type="OrthoDB" id="2379922at2"/>
<dbReference type="PANTHER" id="PTHR37809:SF1">
    <property type="entry name" value="RIBOSOMAL PROTEIN S12 METHYLTHIOTRANSFERASE ACCESSORY FACTOR YCAO"/>
    <property type="match status" value="1"/>
</dbReference>
<keyword evidence="3" id="KW-0808">Transferase</keyword>
<reference evidence="3 4" key="1">
    <citation type="submission" date="2019-03" db="EMBL/GenBank/DDBJ databases">
        <title>Genomic Encyclopedia of Type Strains, Phase IV (KMG-IV): sequencing the most valuable type-strain genomes for metagenomic binning, comparative biology and taxonomic classification.</title>
        <authorList>
            <person name="Goeker M."/>
        </authorList>
    </citation>
    <scope>NUCLEOTIDE SEQUENCE [LARGE SCALE GENOMIC DNA]</scope>
    <source>
        <strain evidence="3 4">DSM 45361</strain>
    </source>
</reference>
<accession>A0A4R6S127</accession>